<dbReference type="CDD" id="cd11056">
    <property type="entry name" value="CYP6-like"/>
    <property type="match status" value="1"/>
</dbReference>
<dbReference type="SUPFAM" id="SSF48264">
    <property type="entry name" value="Cytochrome P450"/>
    <property type="match status" value="1"/>
</dbReference>
<dbReference type="InterPro" id="IPR001128">
    <property type="entry name" value="Cyt_P450"/>
</dbReference>
<dbReference type="GO" id="GO:0016712">
    <property type="term" value="F:oxidoreductase activity, acting on paired donors, with incorporation or reduction of molecular oxygen, reduced flavin or flavoprotein as one donor, and incorporation of one atom of oxygen"/>
    <property type="evidence" value="ECO:0007669"/>
    <property type="project" value="UniProtKB-EC"/>
</dbReference>
<dbReference type="GO" id="GO:0020037">
    <property type="term" value="F:heme binding"/>
    <property type="evidence" value="ECO:0007669"/>
    <property type="project" value="InterPro"/>
</dbReference>
<keyword evidence="10" id="KW-0492">Microsome</keyword>
<dbReference type="FunFam" id="1.10.630.10:FF:000042">
    <property type="entry name" value="Cytochrome P450"/>
    <property type="match status" value="1"/>
</dbReference>
<keyword evidence="7 16" id="KW-0349">Heme</keyword>
<dbReference type="Pfam" id="PF00067">
    <property type="entry name" value="p450"/>
    <property type="match status" value="1"/>
</dbReference>
<reference evidence="18" key="1">
    <citation type="submission" date="2016-07" db="EMBL/GenBank/DDBJ databases">
        <authorList>
            <person name="Bretaudeau A."/>
        </authorList>
    </citation>
    <scope>NUCLEOTIDE SEQUENCE</scope>
    <source>
        <strain evidence="18">Rice</strain>
        <tissue evidence="18">Whole body</tissue>
    </source>
</reference>
<dbReference type="PRINTS" id="PR00465">
    <property type="entry name" value="EP450IV"/>
</dbReference>
<evidence type="ECO:0000256" key="14">
    <source>
        <dbReference type="ARBA" id="ARBA00023136"/>
    </source>
</evidence>
<evidence type="ECO:0000256" key="5">
    <source>
        <dbReference type="ARBA" id="ARBA00010617"/>
    </source>
</evidence>
<comment type="similarity">
    <text evidence="5 17">Belongs to the cytochrome P450 family.</text>
</comment>
<proteinExistence type="inferred from homology"/>
<keyword evidence="11 17" id="KW-0560">Oxidoreductase</keyword>
<keyword evidence="9" id="KW-0256">Endoplasmic reticulum</keyword>
<dbReference type="EC" id="1.14.14.1" evidence="6"/>
<dbReference type="AlphaFoldDB" id="A0A2H1VG68"/>
<dbReference type="InterPro" id="IPR036396">
    <property type="entry name" value="Cyt_P450_sf"/>
</dbReference>
<evidence type="ECO:0000256" key="11">
    <source>
        <dbReference type="ARBA" id="ARBA00023002"/>
    </source>
</evidence>
<comment type="subcellular location">
    <subcellularLocation>
        <location evidence="4">Endoplasmic reticulum membrane</location>
        <topology evidence="4">Peripheral membrane protein</topology>
    </subcellularLocation>
    <subcellularLocation>
        <location evidence="3">Microsome membrane</location>
        <topology evidence="3">Peripheral membrane protein</topology>
    </subcellularLocation>
</comment>
<dbReference type="PANTHER" id="PTHR24292:SF54">
    <property type="entry name" value="CYP9F3-RELATED"/>
    <property type="match status" value="1"/>
</dbReference>
<dbReference type="GO" id="GO:0005789">
    <property type="term" value="C:endoplasmic reticulum membrane"/>
    <property type="evidence" value="ECO:0007669"/>
    <property type="project" value="UniProtKB-SubCell"/>
</dbReference>
<dbReference type="GO" id="GO:0005506">
    <property type="term" value="F:iron ion binding"/>
    <property type="evidence" value="ECO:0007669"/>
    <property type="project" value="InterPro"/>
</dbReference>
<keyword evidence="8 16" id="KW-0479">Metal-binding</keyword>
<gene>
    <name evidence="18" type="ORF">SFRICE_021822</name>
</gene>
<evidence type="ECO:0000256" key="2">
    <source>
        <dbReference type="ARBA" id="ARBA00003690"/>
    </source>
</evidence>
<dbReference type="InterPro" id="IPR002403">
    <property type="entry name" value="Cyt_P450_E_grp-IV"/>
</dbReference>
<keyword evidence="14" id="KW-0472">Membrane</keyword>
<evidence type="ECO:0000256" key="13">
    <source>
        <dbReference type="ARBA" id="ARBA00023033"/>
    </source>
</evidence>
<keyword evidence="12 16" id="KW-0408">Iron</keyword>
<evidence type="ECO:0000256" key="17">
    <source>
        <dbReference type="RuleBase" id="RU000461"/>
    </source>
</evidence>
<comment type="catalytic activity">
    <reaction evidence="15">
        <text>an organic molecule + reduced [NADPH--hemoprotein reductase] + O2 = an alcohol + oxidized [NADPH--hemoprotein reductase] + H2O + H(+)</text>
        <dbReference type="Rhea" id="RHEA:17149"/>
        <dbReference type="Rhea" id="RHEA-COMP:11964"/>
        <dbReference type="Rhea" id="RHEA-COMP:11965"/>
        <dbReference type="ChEBI" id="CHEBI:15377"/>
        <dbReference type="ChEBI" id="CHEBI:15378"/>
        <dbReference type="ChEBI" id="CHEBI:15379"/>
        <dbReference type="ChEBI" id="CHEBI:30879"/>
        <dbReference type="ChEBI" id="CHEBI:57618"/>
        <dbReference type="ChEBI" id="CHEBI:58210"/>
        <dbReference type="ChEBI" id="CHEBI:142491"/>
        <dbReference type="EC" id="1.14.14.1"/>
    </reaction>
</comment>
<evidence type="ECO:0000256" key="6">
    <source>
        <dbReference type="ARBA" id="ARBA00012109"/>
    </source>
</evidence>
<evidence type="ECO:0000256" key="16">
    <source>
        <dbReference type="PIRSR" id="PIRSR602403-1"/>
    </source>
</evidence>
<evidence type="ECO:0000256" key="1">
    <source>
        <dbReference type="ARBA" id="ARBA00001971"/>
    </source>
</evidence>
<evidence type="ECO:0000313" key="18">
    <source>
        <dbReference type="EMBL" id="SOQ39825.1"/>
    </source>
</evidence>
<evidence type="ECO:0000256" key="3">
    <source>
        <dbReference type="ARBA" id="ARBA00004174"/>
    </source>
</evidence>
<evidence type="ECO:0000256" key="4">
    <source>
        <dbReference type="ARBA" id="ARBA00004406"/>
    </source>
</evidence>
<organism evidence="18">
    <name type="scientific">Spodoptera frugiperda</name>
    <name type="common">Fall armyworm</name>
    <dbReference type="NCBI Taxonomy" id="7108"/>
    <lineage>
        <taxon>Eukaryota</taxon>
        <taxon>Metazoa</taxon>
        <taxon>Ecdysozoa</taxon>
        <taxon>Arthropoda</taxon>
        <taxon>Hexapoda</taxon>
        <taxon>Insecta</taxon>
        <taxon>Pterygota</taxon>
        <taxon>Neoptera</taxon>
        <taxon>Endopterygota</taxon>
        <taxon>Lepidoptera</taxon>
        <taxon>Glossata</taxon>
        <taxon>Ditrysia</taxon>
        <taxon>Noctuoidea</taxon>
        <taxon>Noctuidae</taxon>
        <taxon>Amphipyrinae</taxon>
        <taxon>Spodoptera</taxon>
    </lineage>
</organism>
<evidence type="ECO:0000256" key="7">
    <source>
        <dbReference type="ARBA" id="ARBA00022617"/>
    </source>
</evidence>
<dbReference type="Gene3D" id="1.10.630.10">
    <property type="entry name" value="Cytochrome P450"/>
    <property type="match status" value="1"/>
</dbReference>
<dbReference type="PANTHER" id="PTHR24292">
    <property type="entry name" value="CYTOCHROME P450"/>
    <property type="match status" value="1"/>
</dbReference>
<accession>A0A2H1VG68</accession>
<evidence type="ECO:0000256" key="8">
    <source>
        <dbReference type="ARBA" id="ARBA00022723"/>
    </source>
</evidence>
<evidence type="ECO:0000256" key="10">
    <source>
        <dbReference type="ARBA" id="ARBA00022848"/>
    </source>
</evidence>
<dbReference type="PROSITE" id="PS00086">
    <property type="entry name" value="CYTOCHROME_P450"/>
    <property type="match status" value="1"/>
</dbReference>
<dbReference type="InterPro" id="IPR050476">
    <property type="entry name" value="Insect_CytP450_Detox"/>
</dbReference>
<dbReference type="PRINTS" id="PR00385">
    <property type="entry name" value="P450"/>
</dbReference>
<comment type="function">
    <text evidence="2">May be involved in the metabolism of insect hormones and in the breakdown of synthetic insecticides.</text>
</comment>
<dbReference type="EMBL" id="ODYU01002393">
    <property type="protein sequence ID" value="SOQ39825.1"/>
    <property type="molecule type" value="Genomic_DNA"/>
</dbReference>
<evidence type="ECO:0000256" key="12">
    <source>
        <dbReference type="ARBA" id="ARBA00023004"/>
    </source>
</evidence>
<protein>
    <recommendedName>
        <fullName evidence="6">unspecific monooxygenase</fullName>
        <ecNumber evidence="6">1.14.14.1</ecNumber>
    </recommendedName>
</protein>
<evidence type="ECO:0000256" key="9">
    <source>
        <dbReference type="ARBA" id="ARBA00022824"/>
    </source>
</evidence>
<comment type="cofactor">
    <cofactor evidence="1 16">
        <name>heme</name>
        <dbReference type="ChEBI" id="CHEBI:30413"/>
    </cofactor>
</comment>
<name>A0A2H1VG68_SPOFR</name>
<evidence type="ECO:0000256" key="15">
    <source>
        <dbReference type="ARBA" id="ARBA00047827"/>
    </source>
</evidence>
<keyword evidence="13 17" id="KW-0503">Monooxygenase</keyword>
<sequence length="530" mass="61346">MLLLLTWVVVIITAVVLYLRQTYSYLRRDGINHLPTVPFFGNLFWVMFQKEHFVDLIAKVTNAFPDDKIVGNYDMMTPILIIRDLEMLKRVTVKDFEHFIDRRSFTSELDPMFGRGLLLLHGDEWKAMRSTMSPAFTSSKIRLMVPFMEEVCLDMIKVLKQRIKDSGTSYYDMECKEVMTRYANDVIASCAFGLKVESLTADSEFYVNSKAITKFTFWRFMKVMFYRLFPSVAGMMQLSLVPKETTDYFTNVVLGTMKNREQNKIVRNDMINILMEVKKGQLTHEKEGKDADAGFATVEESHIGKKPHNYEWTDTDLVAQAALFLFAGFDTISTAMSFILYELALNQDVQERLLREIREYDAKNNGKLDYSSIQNMTYLDMVVSEGMRLWPAAPFMDRVCVNDYNIGRPNKEATKDLIIRKGQCIVIPAYALHRDPEYFPNPTKFDPERFSHENRDKIVPFTYLPFGLGPRNCIGSRFALCEVKVMLYLLLRDLKLTTCDKTPVPARLSKNGFEMLIYGGAWVRLSVRTE</sequence>
<feature type="binding site" description="axial binding residue" evidence="16">
    <location>
        <position position="473"/>
    </location>
    <ligand>
        <name>heme</name>
        <dbReference type="ChEBI" id="CHEBI:30413"/>
    </ligand>
    <ligandPart>
        <name>Fe</name>
        <dbReference type="ChEBI" id="CHEBI:18248"/>
    </ligandPart>
</feature>
<dbReference type="InterPro" id="IPR017972">
    <property type="entry name" value="Cyt_P450_CS"/>
</dbReference>